<name>A0A4R6IIA8_9SPHI</name>
<protein>
    <submittedName>
        <fullName evidence="1">Uncharacterized protein</fullName>
    </submittedName>
</protein>
<comment type="caution">
    <text evidence="1">The sequence shown here is derived from an EMBL/GenBank/DDBJ whole genome shotgun (WGS) entry which is preliminary data.</text>
</comment>
<dbReference type="Proteomes" id="UP000295499">
    <property type="component" value="Unassembled WGS sequence"/>
</dbReference>
<evidence type="ECO:0000313" key="2">
    <source>
        <dbReference type="Proteomes" id="UP000295499"/>
    </source>
</evidence>
<keyword evidence="2" id="KW-1185">Reference proteome</keyword>
<reference evidence="1 2" key="1">
    <citation type="submission" date="2019-03" db="EMBL/GenBank/DDBJ databases">
        <title>Genomic Encyclopedia of Archaeal and Bacterial Type Strains, Phase II (KMG-II): from individual species to whole genera.</title>
        <authorList>
            <person name="Goeker M."/>
        </authorList>
    </citation>
    <scope>NUCLEOTIDE SEQUENCE [LARGE SCALE GENOMIC DNA]</scope>
    <source>
        <strain evidence="1 2">DSM 19034</strain>
    </source>
</reference>
<proteinExistence type="predicted"/>
<accession>A0A4R6IIA8</accession>
<dbReference type="AlphaFoldDB" id="A0A4R6IIA8"/>
<sequence length="196" mass="21781">MISLKTNGMSDQLTNNSAALRLFFTDDIYLLKEDVYSPEDTIPMPAVPIPTTTVDAKEVEIVPPRTDEVNFTFLGKNLRNILILVHDADNQVSTEPGRELLRNIVKAIGLTANDFALLNYATYPNTSFAQFKKSLNSTTLFAFGVTPQQLGLPDVAPHAVSEYESVNMIFSTNLHQLSSDQQGKKMLWGSLKQMNL</sequence>
<gene>
    <name evidence="1" type="ORF">CLV32_2806</name>
</gene>
<organism evidence="1 2">
    <name type="scientific">Pedobacter duraquae</name>
    <dbReference type="NCBI Taxonomy" id="425511"/>
    <lineage>
        <taxon>Bacteria</taxon>
        <taxon>Pseudomonadati</taxon>
        <taxon>Bacteroidota</taxon>
        <taxon>Sphingobacteriia</taxon>
        <taxon>Sphingobacteriales</taxon>
        <taxon>Sphingobacteriaceae</taxon>
        <taxon>Pedobacter</taxon>
    </lineage>
</organism>
<evidence type="ECO:0000313" key="1">
    <source>
        <dbReference type="EMBL" id="TDO21699.1"/>
    </source>
</evidence>
<dbReference type="EMBL" id="SNWM01000003">
    <property type="protein sequence ID" value="TDO21699.1"/>
    <property type="molecule type" value="Genomic_DNA"/>
</dbReference>